<feature type="signal peptide" evidence="1">
    <location>
        <begin position="1"/>
        <end position="15"/>
    </location>
</feature>
<keyword evidence="1" id="KW-0732">Signal</keyword>
<dbReference type="EMBL" id="GBRD01013922">
    <property type="protein sequence ID" value="JAG51904.1"/>
    <property type="molecule type" value="Transcribed_RNA"/>
</dbReference>
<dbReference type="AlphaFoldDB" id="A0A0K8SFI6"/>
<evidence type="ECO:0000256" key="1">
    <source>
        <dbReference type="SAM" id="SignalP"/>
    </source>
</evidence>
<name>A0A0K8SFI6_LYGHE</name>
<reference evidence="2" key="1">
    <citation type="submission" date="2014-09" db="EMBL/GenBank/DDBJ databases">
        <authorList>
            <person name="Magalhaes I.L.F."/>
            <person name="Oliveira U."/>
            <person name="Santos F.R."/>
            <person name="Vidigal T.H.D.A."/>
            <person name="Brescovit A.D."/>
            <person name="Santos A.J."/>
        </authorList>
    </citation>
    <scope>NUCLEOTIDE SEQUENCE</scope>
</reference>
<proteinExistence type="predicted"/>
<evidence type="ECO:0000313" key="2">
    <source>
        <dbReference type="EMBL" id="JAG51904.1"/>
    </source>
</evidence>
<accession>A0A0K8SFI6</accession>
<protein>
    <recommendedName>
        <fullName evidence="3">Secreted protein</fullName>
    </recommendedName>
</protein>
<feature type="chain" id="PRO_5013334496" description="Secreted protein" evidence="1">
    <location>
        <begin position="16"/>
        <end position="108"/>
    </location>
</feature>
<organism evidence="2">
    <name type="scientific">Lygus hesperus</name>
    <name type="common">Western plant bug</name>
    <dbReference type="NCBI Taxonomy" id="30085"/>
    <lineage>
        <taxon>Eukaryota</taxon>
        <taxon>Metazoa</taxon>
        <taxon>Ecdysozoa</taxon>
        <taxon>Arthropoda</taxon>
        <taxon>Hexapoda</taxon>
        <taxon>Insecta</taxon>
        <taxon>Pterygota</taxon>
        <taxon>Neoptera</taxon>
        <taxon>Paraneoptera</taxon>
        <taxon>Hemiptera</taxon>
        <taxon>Heteroptera</taxon>
        <taxon>Panheteroptera</taxon>
        <taxon>Cimicomorpha</taxon>
        <taxon>Miridae</taxon>
        <taxon>Mirini</taxon>
        <taxon>Lygus</taxon>
    </lineage>
</organism>
<evidence type="ECO:0008006" key="3">
    <source>
        <dbReference type="Google" id="ProtNLM"/>
    </source>
</evidence>
<sequence>MVPFVLIRFVIVSTGVSVLDRAEDPPCEARGDTKRLTVRGRPWSGPDLLLLRGSDLYPVSEDVFRPLPLRPSAHSDAPLREQIAISRIRFPIFILSLMDKIPISYSVQ</sequence>